<reference evidence="1" key="2">
    <citation type="journal article" date="2021" name="PeerJ">
        <title>Extensive microbial diversity within the chicken gut microbiome revealed by metagenomics and culture.</title>
        <authorList>
            <person name="Gilroy R."/>
            <person name="Ravi A."/>
            <person name="Getino M."/>
            <person name="Pursley I."/>
            <person name="Horton D.L."/>
            <person name="Alikhan N.F."/>
            <person name="Baker D."/>
            <person name="Gharbi K."/>
            <person name="Hall N."/>
            <person name="Watson M."/>
            <person name="Adriaenssens E.M."/>
            <person name="Foster-Nyarko E."/>
            <person name="Jarju S."/>
            <person name="Secka A."/>
            <person name="Antonio M."/>
            <person name="Oren A."/>
            <person name="Chaudhuri R.R."/>
            <person name="La Ragione R."/>
            <person name="Hildebrand F."/>
            <person name="Pallen M.J."/>
        </authorList>
    </citation>
    <scope>NUCLEOTIDE SEQUENCE</scope>
    <source>
        <strain evidence="1">ChiW17-6978</strain>
    </source>
</reference>
<reference evidence="1" key="1">
    <citation type="submission" date="2020-10" db="EMBL/GenBank/DDBJ databases">
        <authorList>
            <person name="Gilroy R."/>
        </authorList>
    </citation>
    <scope>NUCLEOTIDE SEQUENCE</scope>
    <source>
        <strain evidence="1">ChiW17-6978</strain>
    </source>
</reference>
<dbReference type="EMBL" id="DVLF01000044">
    <property type="protein sequence ID" value="HIT49661.1"/>
    <property type="molecule type" value="Genomic_DNA"/>
</dbReference>
<gene>
    <name evidence="1" type="ORF">IAD46_01410</name>
</gene>
<dbReference type="AlphaFoldDB" id="A0A9D1GRZ0"/>
<protein>
    <recommendedName>
        <fullName evidence="3">Spore coat protein Z</fullName>
    </recommendedName>
</protein>
<sequence>MNLKNIDCETNYIKETVCRIDKVQKDILNNGETYCISCLNSLLASANTIPVSFKTICGNPVEGNIGVTTTTTQFFRIESVRCCRFVTLRLLQSTGETLNGTDYTMILDLDTVGSIQCFEAVSVPVCTRGTDTTTPTETN</sequence>
<name>A0A9D1GRZ0_9MOLU</name>
<evidence type="ECO:0008006" key="3">
    <source>
        <dbReference type="Google" id="ProtNLM"/>
    </source>
</evidence>
<dbReference type="Proteomes" id="UP000886758">
    <property type="component" value="Unassembled WGS sequence"/>
</dbReference>
<evidence type="ECO:0000313" key="2">
    <source>
        <dbReference type="Proteomes" id="UP000886758"/>
    </source>
</evidence>
<evidence type="ECO:0000313" key="1">
    <source>
        <dbReference type="EMBL" id="HIT49661.1"/>
    </source>
</evidence>
<organism evidence="1 2">
    <name type="scientific">Candidatus Pelethenecus faecipullorum</name>
    <dbReference type="NCBI Taxonomy" id="2840900"/>
    <lineage>
        <taxon>Bacteria</taxon>
        <taxon>Bacillati</taxon>
        <taxon>Mycoplasmatota</taxon>
        <taxon>Mollicutes</taxon>
        <taxon>Candidatus Pelethenecus</taxon>
    </lineage>
</organism>
<comment type="caution">
    <text evidence="1">The sequence shown here is derived from an EMBL/GenBank/DDBJ whole genome shotgun (WGS) entry which is preliminary data.</text>
</comment>
<proteinExistence type="predicted"/>
<accession>A0A9D1GRZ0</accession>